<dbReference type="OrthoDB" id="9800801at2"/>
<evidence type="ECO:0000259" key="3">
    <source>
        <dbReference type="Pfam" id="PF05175"/>
    </source>
</evidence>
<dbReference type="SUPFAM" id="SSF53335">
    <property type="entry name" value="S-adenosyl-L-methionine-dependent methyltransferases"/>
    <property type="match status" value="1"/>
</dbReference>
<dbReference type="CDD" id="cd02440">
    <property type="entry name" value="AdoMet_MTases"/>
    <property type="match status" value="1"/>
</dbReference>
<sequence>MFKELKTETTKGINLLKELNNLLPTISTDTYDEDLIQNIQSLFIKYKDDLHLSLDISLYESFFELSNGFKEKEMIIYFIEILRKLKRTWLVKDFRKLKVWYKIHLDGGGTTYSNVFNRLIREQFPNRTFFKTLEWCSGPGFIGFNLLANNLTQYIRLTDLNSEATDCAKRTIRENQLENRAEVYWGDNLNGIPKDEKFDLVVASPPWAYEINNDVNAMISSDVKWKLHEAFYTQIRSYLFPGAIVCLSCFEPFEKKPEVSFQKEPWDNRPEEPILIFKKMIEKGGLVLRNICKPEYSHEAHMGYGVYFIFCEYTGH</sequence>
<evidence type="ECO:0000256" key="1">
    <source>
        <dbReference type="ARBA" id="ARBA00022603"/>
    </source>
</evidence>
<dbReference type="RefSeq" id="WP_045457668.1">
    <property type="nucleotide sequence ID" value="NZ_BBLT01000001.1"/>
</dbReference>
<dbReference type="STRING" id="153721.MYP_402"/>
<dbReference type="GO" id="GO:0032259">
    <property type="term" value="P:methylation"/>
    <property type="evidence" value="ECO:0007669"/>
    <property type="project" value="UniProtKB-KW"/>
</dbReference>
<proteinExistence type="predicted"/>
<evidence type="ECO:0000313" key="4">
    <source>
        <dbReference type="EMBL" id="GAL83176.1"/>
    </source>
</evidence>
<dbReference type="InterPro" id="IPR007848">
    <property type="entry name" value="Small_mtfrase_dom"/>
</dbReference>
<comment type="caution">
    <text evidence="4">The sequence shown here is derived from an EMBL/GenBank/DDBJ whole genome shotgun (WGS) entry which is preliminary data.</text>
</comment>
<feature type="domain" description="Methyltransferase small" evidence="3">
    <location>
        <begin position="119"/>
        <end position="214"/>
    </location>
</feature>
<dbReference type="AlphaFoldDB" id="A0A098L8M8"/>
<keyword evidence="1" id="KW-0489">Methyltransferase</keyword>
<dbReference type="Proteomes" id="UP000030185">
    <property type="component" value="Unassembled WGS sequence"/>
</dbReference>
<dbReference type="Gene3D" id="3.40.50.150">
    <property type="entry name" value="Vaccinia Virus protein VP39"/>
    <property type="match status" value="1"/>
</dbReference>
<protein>
    <recommendedName>
        <fullName evidence="3">Methyltransferase small domain-containing protein</fullName>
    </recommendedName>
</protein>
<gene>
    <name evidence="4" type="ORF">MYP_402</name>
</gene>
<evidence type="ECO:0000256" key="2">
    <source>
        <dbReference type="ARBA" id="ARBA00022691"/>
    </source>
</evidence>
<dbReference type="Pfam" id="PF05175">
    <property type="entry name" value="MTS"/>
    <property type="match status" value="1"/>
</dbReference>
<keyword evidence="2" id="KW-0949">S-adenosyl-L-methionine</keyword>
<keyword evidence="1" id="KW-0808">Transferase</keyword>
<dbReference type="EMBL" id="BBLT01000001">
    <property type="protein sequence ID" value="GAL83176.1"/>
    <property type="molecule type" value="Genomic_DNA"/>
</dbReference>
<dbReference type="InterPro" id="IPR029063">
    <property type="entry name" value="SAM-dependent_MTases_sf"/>
</dbReference>
<name>A0A098L8M8_9BACT</name>
<organism evidence="4 5">
    <name type="scientific">Sporocytophaga myxococcoides</name>
    <dbReference type="NCBI Taxonomy" id="153721"/>
    <lineage>
        <taxon>Bacteria</taxon>
        <taxon>Pseudomonadati</taxon>
        <taxon>Bacteroidota</taxon>
        <taxon>Cytophagia</taxon>
        <taxon>Cytophagales</taxon>
        <taxon>Cytophagaceae</taxon>
        <taxon>Sporocytophaga</taxon>
    </lineage>
</organism>
<evidence type="ECO:0000313" key="5">
    <source>
        <dbReference type="Proteomes" id="UP000030185"/>
    </source>
</evidence>
<reference evidence="4 5" key="1">
    <citation type="submission" date="2014-09" db="EMBL/GenBank/DDBJ databases">
        <title>Sporocytophaga myxococcoides PG-01 genome sequencing.</title>
        <authorList>
            <person name="Liu L."/>
            <person name="Gao P.J."/>
            <person name="Chen G.J."/>
            <person name="Wang L.S."/>
        </authorList>
    </citation>
    <scope>NUCLEOTIDE SEQUENCE [LARGE SCALE GENOMIC DNA]</scope>
    <source>
        <strain evidence="4 5">PG-01</strain>
    </source>
</reference>
<keyword evidence="5" id="KW-1185">Reference proteome</keyword>
<dbReference type="GO" id="GO:0008168">
    <property type="term" value="F:methyltransferase activity"/>
    <property type="evidence" value="ECO:0007669"/>
    <property type="project" value="UniProtKB-KW"/>
</dbReference>
<accession>A0A098L8M8</accession>